<evidence type="ECO:0000259" key="5">
    <source>
        <dbReference type="Pfam" id="PF01266"/>
    </source>
</evidence>
<dbReference type="Proteomes" id="UP000515976">
    <property type="component" value="Chromosome"/>
</dbReference>
<evidence type="ECO:0000256" key="4">
    <source>
        <dbReference type="ARBA" id="ARBA00023002"/>
    </source>
</evidence>
<protein>
    <submittedName>
        <fullName evidence="6">N-methyl-L-tryptophan oxidase</fullName>
        <ecNumber evidence="6">1.5.3.2</ecNumber>
    </submittedName>
</protein>
<evidence type="ECO:0000256" key="3">
    <source>
        <dbReference type="ARBA" id="ARBA00022827"/>
    </source>
</evidence>
<reference evidence="6 7" key="1">
    <citation type="submission" date="2020-08" db="EMBL/GenBank/DDBJ databases">
        <title>Genome sequence of Phycicoccus endophyticus JCM 31784T.</title>
        <authorList>
            <person name="Hyun D.-W."/>
            <person name="Bae J.-W."/>
        </authorList>
    </citation>
    <scope>NUCLEOTIDE SEQUENCE [LARGE SCALE GENOMIC DNA]</scope>
    <source>
        <strain evidence="6 7">JCM 31784</strain>
    </source>
</reference>
<dbReference type="Gene3D" id="3.50.50.60">
    <property type="entry name" value="FAD/NAD(P)-binding domain"/>
    <property type="match status" value="1"/>
</dbReference>
<comment type="cofactor">
    <cofactor evidence="1">
        <name>FAD</name>
        <dbReference type="ChEBI" id="CHEBI:57692"/>
    </cofactor>
</comment>
<sequence length="381" mass="41394">MNHPMETVDVAVVGLGALGSAAAYHLARRGARVVAFEQFDLGHVRGASHDTSRIIRTSYGVERYVRLATAAYRDWADFEQAAGEHLVDVTGGVVFIPVDGPYSAGNFARSLEAVGLPHELLSPAQVHDRWPQFRIPENVETVYTPDSGIVNASRTVAALQMQARAHGATLRPRTPVEALEPDGSGVVLRTPAGPVRAGKVVLACDAWTNTLLAPLGSEIPLETMQEQVTYFKPADPETFDRSRFPVWIWEDTHCYYGFPTYGEPTVKAARDVSNNLMTPQERTFEPSAALVEELSDFMRATIPDSGQVLRTVTCQYALTPNREFVLGPLAEHPDILVSLGAGHAFKFAPTIGRVLAELSLDGETAEDISSFVVPPATPVPH</sequence>
<dbReference type="GO" id="GO:0008115">
    <property type="term" value="F:sarcosine oxidase activity"/>
    <property type="evidence" value="ECO:0007669"/>
    <property type="project" value="TreeGrafter"/>
</dbReference>
<dbReference type="SUPFAM" id="SSF54373">
    <property type="entry name" value="FAD-linked reductases, C-terminal domain"/>
    <property type="match status" value="1"/>
</dbReference>
<dbReference type="PANTHER" id="PTHR10961:SF7">
    <property type="entry name" value="FAD DEPENDENT OXIDOREDUCTASE DOMAIN-CONTAINING PROTEIN"/>
    <property type="match status" value="1"/>
</dbReference>
<dbReference type="EC" id="1.5.3.2" evidence="6"/>
<dbReference type="KEGG" id="pei:H9L10_11110"/>
<gene>
    <name evidence="6" type="primary">solA</name>
    <name evidence="6" type="ORF">H9L10_11110</name>
</gene>
<keyword evidence="7" id="KW-1185">Reference proteome</keyword>
<organism evidence="6 7">
    <name type="scientific">Phycicoccus endophyticus</name>
    <dbReference type="NCBI Taxonomy" id="1690220"/>
    <lineage>
        <taxon>Bacteria</taxon>
        <taxon>Bacillati</taxon>
        <taxon>Actinomycetota</taxon>
        <taxon>Actinomycetes</taxon>
        <taxon>Micrococcales</taxon>
        <taxon>Intrasporangiaceae</taxon>
        <taxon>Phycicoccus</taxon>
    </lineage>
</organism>
<dbReference type="Pfam" id="PF01266">
    <property type="entry name" value="DAO"/>
    <property type="match status" value="1"/>
</dbReference>
<evidence type="ECO:0000313" key="7">
    <source>
        <dbReference type="Proteomes" id="UP000515976"/>
    </source>
</evidence>
<dbReference type="InterPro" id="IPR006076">
    <property type="entry name" value="FAD-dep_OxRdtase"/>
</dbReference>
<feature type="domain" description="FAD dependent oxidoreductase" evidence="5">
    <location>
        <begin position="9"/>
        <end position="358"/>
    </location>
</feature>
<dbReference type="GO" id="GO:0050660">
    <property type="term" value="F:flavin adenine dinucleotide binding"/>
    <property type="evidence" value="ECO:0007669"/>
    <property type="project" value="InterPro"/>
</dbReference>
<dbReference type="SUPFAM" id="SSF51905">
    <property type="entry name" value="FAD/NAD(P)-binding domain"/>
    <property type="match status" value="1"/>
</dbReference>
<name>A0A7G9QZQ5_9MICO</name>
<keyword evidence="3" id="KW-0274">FAD</keyword>
<dbReference type="PANTHER" id="PTHR10961">
    <property type="entry name" value="PEROXISOMAL SARCOSINE OXIDASE"/>
    <property type="match status" value="1"/>
</dbReference>
<dbReference type="InterPro" id="IPR036188">
    <property type="entry name" value="FAD/NAD-bd_sf"/>
</dbReference>
<keyword evidence="2" id="KW-0285">Flavoprotein</keyword>
<dbReference type="AlphaFoldDB" id="A0A7G9QZQ5"/>
<dbReference type="RefSeq" id="WP_166102641.1">
    <property type="nucleotide sequence ID" value="NZ_BMMY01000008.1"/>
</dbReference>
<evidence type="ECO:0000256" key="1">
    <source>
        <dbReference type="ARBA" id="ARBA00001974"/>
    </source>
</evidence>
<evidence type="ECO:0000313" key="6">
    <source>
        <dbReference type="EMBL" id="QNN48830.1"/>
    </source>
</evidence>
<evidence type="ECO:0000256" key="2">
    <source>
        <dbReference type="ARBA" id="ARBA00022630"/>
    </source>
</evidence>
<dbReference type="InterPro" id="IPR045170">
    <property type="entry name" value="MTOX"/>
</dbReference>
<accession>A0A7G9QZQ5</accession>
<dbReference type="NCBIfam" id="NF008425">
    <property type="entry name" value="PRK11259.1"/>
    <property type="match status" value="1"/>
</dbReference>
<dbReference type="EMBL" id="CP060712">
    <property type="protein sequence ID" value="QNN48830.1"/>
    <property type="molecule type" value="Genomic_DNA"/>
</dbReference>
<keyword evidence="4 6" id="KW-0560">Oxidoreductase</keyword>
<proteinExistence type="predicted"/>
<dbReference type="GO" id="GO:0050131">
    <property type="term" value="F:N-methyl-L-amino-acid oxidase activity"/>
    <property type="evidence" value="ECO:0007669"/>
    <property type="project" value="UniProtKB-EC"/>
</dbReference>
<dbReference type="Gene3D" id="3.30.9.10">
    <property type="entry name" value="D-Amino Acid Oxidase, subunit A, domain 2"/>
    <property type="match status" value="1"/>
</dbReference>